<dbReference type="Pfam" id="PF13358">
    <property type="entry name" value="DDE_3"/>
    <property type="match status" value="1"/>
</dbReference>
<evidence type="ECO:0000313" key="2">
    <source>
        <dbReference type="EMBL" id="CAG8671952.1"/>
    </source>
</evidence>
<dbReference type="AlphaFoldDB" id="A0A9N9EBL6"/>
<keyword evidence="3" id="KW-1185">Reference proteome</keyword>
<dbReference type="InterPro" id="IPR036397">
    <property type="entry name" value="RNaseH_sf"/>
</dbReference>
<sequence>RFNEEDQIILNPKGGDKRSILTAEHKNFLSECIDEDPSITIADLTKKLTDKFPKLSLTVISHKCNTPGTIMEREKYVKKIYEESIDMYEAIYIDETGFNLHLSSSRAITKDRVLKCSSYLELANANIFSKFIEDLISLIPADTKKLLVMDNAPIHCAYIVQNIVEDSLYEIFFLSPYSLFLNLIENIFFKVKGLVAENQFRDCETILSRIDDAFDAVSVEDCIEWI</sequence>
<accession>A0A9N9EBL6</accession>
<dbReference type="OrthoDB" id="2428500at2759"/>
<dbReference type="Gene3D" id="3.30.420.10">
    <property type="entry name" value="Ribonuclease H-like superfamily/Ribonuclease H"/>
    <property type="match status" value="1"/>
</dbReference>
<feature type="non-terminal residue" evidence="2">
    <location>
        <position position="1"/>
    </location>
</feature>
<feature type="domain" description="Tc1-like transposase DDE" evidence="1">
    <location>
        <begin position="117"/>
        <end position="205"/>
    </location>
</feature>
<dbReference type="GO" id="GO:0003676">
    <property type="term" value="F:nucleic acid binding"/>
    <property type="evidence" value="ECO:0007669"/>
    <property type="project" value="InterPro"/>
</dbReference>
<dbReference type="Proteomes" id="UP000789405">
    <property type="component" value="Unassembled WGS sequence"/>
</dbReference>
<evidence type="ECO:0000313" key="3">
    <source>
        <dbReference type="Proteomes" id="UP000789405"/>
    </source>
</evidence>
<organism evidence="2 3">
    <name type="scientific">Dentiscutata erythropus</name>
    <dbReference type="NCBI Taxonomy" id="1348616"/>
    <lineage>
        <taxon>Eukaryota</taxon>
        <taxon>Fungi</taxon>
        <taxon>Fungi incertae sedis</taxon>
        <taxon>Mucoromycota</taxon>
        <taxon>Glomeromycotina</taxon>
        <taxon>Glomeromycetes</taxon>
        <taxon>Diversisporales</taxon>
        <taxon>Gigasporaceae</taxon>
        <taxon>Dentiscutata</taxon>
    </lineage>
</organism>
<dbReference type="EMBL" id="CAJVPY010006928">
    <property type="protein sequence ID" value="CAG8671952.1"/>
    <property type="molecule type" value="Genomic_DNA"/>
</dbReference>
<protein>
    <submittedName>
        <fullName evidence="2">23251_t:CDS:1</fullName>
    </submittedName>
</protein>
<dbReference type="PANTHER" id="PTHR46564">
    <property type="entry name" value="TRANSPOSASE"/>
    <property type="match status" value="1"/>
</dbReference>
<comment type="caution">
    <text evidence="2">The sequence shown here is derived from an EMBL/GenBank/DDBJ whole genome shotgun (WGS) entry which is preliminary data.</text>
</comment>
<dbReference type="InterPro" id="IPR038717">
    <property type="entry name" value="Tc1-like_DDE_dom"/>
</dbReference>
<dbReference type="PANTHER" id="PTHR46564:SF1">
    <property type="entry name" value="TRANSPOSASE"/>
    <property type="match status" value="1"/>
</dbReference>
<name>A0A9N9EBL6_9GLOM</name>
<reference evidence="2" key="1">
    <citation type="submission" date="2021-06" db="EMBL/GenBank/DDBJ databases">
        <authorList>
            <person name="Kallberg Y."/>
            <person name="Tangrot J."/>
            <person name="Rosling A."/>
        </authorList>
    </citation>
    <scope>NUCLEOTIDE SEQUENCE</scope>
    <source>
        <strain evidence="2">MA453B</strain>
    </source>
</reference>
<proteinExistence type="predicted"/>
<gene>
    <name evidence="2" type="ORF">DERYTH_LOCUS11293</name>
</gene>
<evidence type="ECO:0000259" key="1">
    <source>
        <dbReference type="Pfam" id="PF13358"/>
    </source>
</evidence>